<dbReference type="CDD" id="cd03801">
    <property type="entry name" value="GT4_PimA-like"/>
    <property type="match status" value="1"/>
</dbReference>
<dbReference type="PANTHER" id="PTHR45947">
    <property type="entry name" value="SULFOQUINOVOSYL TRANSFERASE SQD2"/>
    <property type="match status" value="1"/>
</dbReference>
<organism evidence="6 7">
    <name type="scientific">Amnibacterium endophyticum</name>
    <dbReference type="NCBI Taxonomy" id="2109337"/>
    <lineage>
        <taxon>Bacteria</taxon>
        <taxon>Bacillati</taxon>
        <taxon>Actinomycetota</taxon>
        <taxon>Actinomycetes</taxon>
        <taxon>Micrococcales</taxon>
        <taxon>Microbacteriaceae</taxon>
        <taxon>Amnibacterium</taxon>
    </lineage>
</organism>
<evidence type="ECO:0000256" key="1">
    <source>
        <dbReference type="ARBA" id="ARBA00021292"/>
    </source>
</evidence>
<evidence type="ECO:0000259" key="4">
    <source>
        <dbReference type="Pfam" id="PF00534"/>
    </source>
</evidence>
<accession>A0ABW4L9E8</accession>
<dbReference type="InterPro" id="IPR028098">
    <property type="entry name" value="Glyco_trans_4-like_N"/>
</dbReference>
<keyword evidence="2 6" id="KW-0328">Glycosyltransferase</keyword>
<evidence type="ECO:0000259" key="5">
    <source>
        <dbReference type="Pfam" id="PF13439"/>
    </source>
</evidence>
<dbReference type="GO" id="GO:0016757">
    <property type="term" value="F:glycosyltransferase activity"/>
    <property type="evidence" value="ECO:0007669"/>
    <property type="project" value="UniProtKB-KW"/>
</dbReference>
<dbReference type="Pfam" id="PF00534">
    <property type="entry name" value="Glycos_transf_1"/>
    <property type="match status" value="1"/>
</dbReference>
<keyword evidence="7" id="KW-1185">Reference proteome</keyword>
<comment type="caution">
    <text evidence="6">The sequence shown here is derived from an EMBL/GenBank/DDBJ whole genome shotgun (WGS) entry which is preliminary data.</text>
</comment>
<gene>
    <name evidence="6" type="ORF">ACFSBI_01140</name>
</gene>
<dbReference type="RefSeq" id="WP_377931348.1">
    <property type="nucleotide sequence ID" value="NZ_JBHUEA010000001.1"/>
</dbReference>
<feature type="domain" description="Glycosyl transferase family 1" evidence="4">
    <location>
        <begin position="212"/>
        <end position="366"/>
    </location>
</feature>
<dbReference type="InterPro" id="IPR001296">
    <property type="entry name" value="Glyco_trans_1"/>
</dbReference>
<dbReference type="Pfam" id="PF13439">
    <property type="entry name" value="Glyco_transf_4"/>
    <property type="match status" value="1"/>
</dbReference>
<evidence type="ECO:0000313" key="6">
    <source>
        <dbReference type="EMBL" id="MFD1720141.1"/>
    </source>
</evidence>
<dbReference type="EMBL" id="JBHUEA010000001">
    <property type="protein sequence ID" value="MFD1720141.1"/>
    <property type="molecule type" value="Genomic_DNA"/>
</dbReference>
<evidence type="ECO:0000256" key="2">
    <source>
        <dbReference type="ARBA" id="ARBA00022676"/>
    </source>
</evidence>
<name>A0ABW4L9E8_9MICO</name>
<dbReference type="Gene3D" id="3.40.50.2000">
    <property type="entry name" value="Glycogen Phosphorylase B"/>
    <property type="match status" value="2"/>
</dbReference>
<keyword evidence="3 6" id="KW-0808">Transferase</keyword>
<dbReference type="PANTHER" id="PTHR45947:SF3">
    <property type="entry name" value="SULFOQUINOVOSYL TRANSFERASE SQD2"/>
    <property type="match status" value="1"/>
</dbReference>
<evidence type="ECO:0000313" key="7">
    <source>
        <dbReference type="Proteomes" id="UP001597347"/>
    </source>
</evidence>
<dbReference type="InterPro" id="IPR050194">
    <property type="entry name" value="Glycosyltransferase_grp1"/>
</dbReference>
<reference evidence="7" key="1">
    <citation type="journal article" date="2019" name="Int. J. Syst. Evol. Microbiol.">
        <title>The Global Catalogue of Microorganisms (GCM) 10K type strain sequencing project: providing services to taxonomists for standard genome sequencing and annotation.</title>
        <authorList>
            <consortium name="The Broad Institute Genomics Platform"/>
            <consortium name="The Broad Institute Genome Sequencing Center for Infectious Disease"/>
            <person name="Wu L."/>
            <person name="Ma J."/>
        </authorList>
    </citation>
    <scope>NUCLEOTIDE SEQUENCE [LARGE SCALE GENOMIC DNA]</scope>
    <source>
        <strain evidence="7">CGMCC 1.12471</strain>
    </source>
</reference>
<feature type="domain" description="Glycosyltransferase subfamily 4-like N-terminal" evidence="5">
    <location>
        <begin position="16"/>
        <end position="198"/>
    </location>
</feature>
<evidence type="ECO:0000256" key="3">
    <source>
        <dbReference type="ARBA" id="ARBA00022679"/>
    </source>
</evidence>
<dbReference type="SUPFAM" id="SSF53756">
    <property type="entry name" value="UDP-Glycosyltransferase/glycogen phosphorylase"/>
    <property type="match status" value="1"/>
</dbReference>
<proteinExistence type="predicted"/>
<protein>
    <recommendedName>
        <fullName evidence="1">D-inositol 3-phosphate glycosyltransferase</fullName>
    </recommendedName>
</protein>
<dbReference type="Proteomes" id="UP001597347">
    <property type="component" value="Unassembled WGS sequence"/>
</dbReference>
<sequence>MRIVMLTNAVAPDKLGGLERYVRELAEALQARGDQVLVIGKRVRPELPLHETGHDGVITARYRVPSKRNPLFVPLYPLVVAADVRRLLRRAGAGREDVVVHVHHPVPALVPMLLGVPYVYTFHAPVWREILPERHDAYFLPAPLGRAGVALFRRMEGLLLRRARLVITLSRFVRDEAIALGVDPARHRLVPGGIDGERFRPAGSPAGGPEGPRLFTARRLVDRMGIDQLIEAMPAILAALPGARLRIAGSGARRERLEALIERLGLREQVRLLGRIPDADLVEEYRAADLVVTPTQELEGFGLTTAEALASGTAALVTPVGANAEVVEGLSELLVSSDRSPSAIADAVVALFAQPAELTRIRGAARDHVLPRFGWDSVAERYATLYGEATGASDAAPGRSRTR</sequence>